<evidence type="ECO:0000259" key="1">
    <source>
        <dbReference type="Pfam" id="PF18557"/>
    </source>
</evidence>
<dbReference type="InterPro" id="IPR041649">
    <property type="entry name" value="NepR"/>
</dbReference>
<dbReference type="Proteomes" id="UP000308530">
    <property type="component" value="Chromosome"/>
</dbReference>
<reference evidence="2 3" key="1">
    <citation type="submission" date="2020-06" db="EMBL/GenBank/DDBJ databases">
        <title>Genome sequence of Rhizobium sp strain ADMK78.</title>
        <authorList>
            <person name="Rahi P."/>
        </authorList>
    </citation>
    <scope>NUCLEOTIDE SEQUENCE [LARGE SCALE GENOMIC DNA]</scope>
    <source>
        <strain evidence="2 3">ADMK78</strain>
    </source>
</reference>
<organism evidence="2 3">
    <name type="scientific">Peteryoungia desertarenae</name>
    <dbReference type="NCBI Taxonomy" id="1813451"/>
    <lineage>
        <taxon>Bacteria</taxon>
        <taxon>Pseudomonadati</taxon>
        <taxon>Pseudomonadota</taxon>
        <taxon>Alphaproteobacteria</taxon>
        <taxon>Hyphomicrobiales</taxon>
        <taxon>Rhizobiaceae</taxon>
        <taxon>Peteryoungia</taxon>
    </lineage>
</organism>
<dbReference type="EMBL" id="CP058350">
    <property type="protein sequence ID" value="QLF68377.1"/>
    <property type="molecule type" value="Genomic_DNA"/>
</dbReference>
<keyword evidence="3" id="KW-1185">Reference proteome</keyword>
<evidence type="ECO:0000313" key="3">
    <source>
        <dbReference type="Proteomes" id="UP000308530"/>
    </source>
</evidence>
<proteinExistence type="predicted"/>
<dbReference type="Pfam" id="PF18557">
    <property type="entry name" value="NepR"/>
    <property type="match status" value="1"/>
</dbReference>
<gene>
    <name evidence="2" type="ORF">FE840_001760</name>
</gene>
<evidence type="ECO:0000313" key="2">
    <source>
        <dbReference type="EMBL" id="QLF68377.1"/>
    </source>
</evidence>
<sequence length="71" mass="7968">MTEHPKRTPVPQGASGAATFYPGVSAQLKEYYRSVEEEGIPDRFLRLLEKLDMAEKRAEGTSESRAALNER</sequence>
<name>A0ABX6QJB5_9HYPH</name>
<accession>A0ABX6QJB5</accession>
<feature type="domain" description="Anti-sigma factor NepR" evidence="1">
    <location>
        <begin position="26"/>
        <end position="55"/>
    </location>
</feature>
<protein>
    <recommendedName>
        <fullName evidence="1">Anti-sigma factor NepR domain-containing protein</fullName>
    </recommendedName>
</protein>